<organism evidence="2">
    <name type="scientific">marine sediment metagenome</name>
    <dbReference type="NCBI Taxonomy" id="412755"/>
    <lineage>
        <taxon>unclassified sequences</taxon>
        <taxon>metagenomes</taxon>
        <taxon>ecological metagenomes</taxon>
    </lineage>
</organism>
<dbReference type="EMBL" id="BARV01042575">
    <property type="protein sequence ID" value="GAI48987.1"/>
    <property type="molecule type" value="Genomic_DNA"/>
</dbReference>
<reference evidence="2" key="1">
    <citation type="journal article" date="2014" name="Front. Microbiol.">
        <title>High frequency of phylogenetically diverse reductive dehalogenase-homologous genes in deep subseafloor sedimentary metagenomes.</title>
        <authorList>
            <person name="Kawai M."/>
            <person name="Futagami T."/>
            <person name="Toyoda A."/>
            <person name="Takaki Y."/>
            <person name="Nishi S."/>
            <person name="Hori S."/>
            <person name="Arai W."/>
            <person name="Tsubouchi T."/>
            <person name="Morono Y."/>
            <person name="Uchiyama I."/>
            <person name="Ito T."/>
            <person name="Fujiyama A."/>
            <person name="Inagaki F."/>
            <person name="Takami H."/>
        </authorList>
    </citation>
    <scope>NUCLEOTIDE SEQUENCE</scope>
    <source>
        <strain evidence="2">Expedition CK06-06</strain>
    </source>
</reference>
<gene>
    <name evidence="2" type="ORF">S06H3_63962</name>
</gene>
<name>X1NY82_9ZZZZ</name>
<accession>X1NY82</accession>
<comment type="caution">
    <text evidence="2">The sequence shown here is derived from an EMBL/GenBank/DDBJ whole genome shotgun (WGS) entry which is preliminary data.</text>
</comment>
<sequence length="90" mass="9860">TFSVQIKARDFNDDYVQSYSGYDGYDGEYSQYRGLWITDTGVFNITIPIPVPTKADILKDSGVPGKGLDTAPGLQKEFNPKSQAAKHAGK</sequence>
<dbReference type="AlphaFoldDB" id="X1NY82"/>
<protein>
    <submittedName>
        <fullName evidence="2">Uncharacterized protein</fullName>
    </submittedName>
</protein>
<feature type="non-terminal residue" evidence="2">
    <location>
        <position position="1"/>
    </location>
</feature>
<proteinExistence type="predicted"/>
<feature type="region of interest" description="Disordered" evidence="1">
    <location>
        <begin position="66"/>
        <end position="90"/>
    </location>
</feature>
<evidence type="ECO:0000313" key="2">
    <source>
        <dbReference type="EMBL" id="GAI48987.1"/>
    </source>
</evidence>
<evidence type="ECO:0000256" key="1">
    <source>
        <dbReference type="SAM" id="MobiDB-lite"/>
    </source>
</evidence>